<proteinExistence type="predicted"/>
<organism evidence="1 2">
    <name type="scientific">Paraburkholderia terrae</name>
    <dbReference type="NCBI Taxonomy" id="311230"/>
    <lineage>
        <taxon>Bacteria</taxon>
        <taxon>Pseudomonadati</taxon>
        <taxon>Pseudomonadota</taxon>
        <taxon>Betaproteobacteria</taxon>
        <taxon>Burkholderiales</taxon>
        <taxon>Burkholderiaceae</taxon>
        <taxon>Paraburkholderia</taxon>
    </lineage>
</organism>
<dbReference type="Proteomes" id="UP000243502">
    <property type="component" value="Chromosome 4"/>
</dbReference>
<dbReference type="KEGG" id="pter:C2L65_43905"/>
<name>A0A2I8F4I1_9BURK</name>
<gene>
    <name evidence="1" type="ORF">C2L65_43905</name>
</gene>
<protein>
    <recommendedName>
        <fullName evidence="3">Fis family transcriptional regulator</fullName>
    </recommendedName>
</protein>
<evidence type="ECO:0000313" key="1">
    <source>
        <dbReference type="EMBL" id="AUT66572.1"/>
    </source>
</evidence>
<dbReference type="EMBL" id="CP026114">
    <property type="protein sequence ID" value="AUT66572.1"/>
    <property type="molecule type" value="Genomic_DNA"/>
</dbReference>
<dbReference type="AlphaFoldDB" id="A0A2I8F4I1"/>
<accession>A0A2I8F4I1</accession>
<sequence>MRWPLESSGKIRQQASQKVFAEVLPTHMKDQHSPALAALPIPTQIVDQLSMRYHVALESMKVGKGSAAAAQALLEMVIATGLLADCGCGRLDHQLTRKAEAAIASATRDGIALGTWKLSGHGFQALCSMVTEHDEQLSSATAKDAVRVLEGVRALSQWAEVTASSNCKQRE</sequence>
<evidence type="ECO:0008006" key="3">
    <source>
        <dbReference type="Google" id="ProtNLM"/>
    </source>
</evidence>
<reference evidence="1 2" key="1">
    <citation type="submission" date="2018-01" db="EMBL/GenBank/DDBJ databases">
        <title>Species boundaries and ecological features among Paraburkholderia terrae DSMZ17804T, P. hospita DSMZ17164T and P. caribensis DSMZ13236T.</title>
        <authorList>
            <person name="Pratama A.A."/>
        </authorList>
    </citation>
    <scope>NUCLEOTIDE SEQUENCE [LARGE SCALE GENOMIC DNA]</scope>
    <source>
        <strain evidence="1 2">DSM 17804</strain>
    </source>
</reference>
<evidence type="ECO:0000313" key="2">
    <source>
        <dbReference type="Proteomes" id="UP000243502"/>
    </source>
</evidence>